<feature type="region of interest" description="Disordered" evidence="1">
    <location>
        <begin position="1"/>
        <end position="36"/>
    </location>
</feature>
<evidence type="ECO:0000313" key="2">
    <source>
        <dbReference type="EMBL" id="SVD47875.1"/>
    </source>
</evidence>
<sequence>MKFPSPADLPDQKGLVDSFLRPDGTRVESAEDWHIQ</sequence>
<feature type="compositionally biased region" description="Basic and acidic residues" evidence="1">
    <location>
        <begin position="23"/>
        <end position="36"/>
    </location>
</feature>
<gene>
    <name evidence="2" type="ORF">METZ01_LOCUS400729</name>
</gene>
<evidence type="ECO:0000256" key="1">
    <source>
        <dbReference type="SAM" id="MobiDB-lite"/>
    </source>
</evidence>
<proteinExistence type="predicted"/>
<reference evidence="2" key="1">
    <citation type="submission" date="2018-05" db="EMBL/GenBank/DDBJ databases">
        <authorList>
            <person name="Lanie J.A."/>
            <person name="Ng W.-L."/>
            <person name="Kazmierczak K.M."/>
            <person name="Andrzejewski T.M."/>
            <person name="Davidsen T.M."/>
            <person name="Wayne K.J."/>
            <person name="Tettelin H."/>
            <person name="Glass J.I."/>
            <person name="Rusch D."/>
            <person name="Podicherti R."/>
            <person name="Tsui H.-C.T."/>
            <person name="Winkler M.E."/>
        </authorList>
    </citation>
    <scope>NUCLEOTIDE SEQUENCE</scope>
</reference>
<feature type="non-terminal residue" evidence="2">
    <location>
        <position position="36"/>
    </location>
</feature>
<dbReference type="AlphaFoldDB" id="A0A382VPD9"/>
<name>A0A382VPD9_9ZZZZ</name>
<dbReference type="EMBL" id="UINC01153260">
    <property type="protein sequence ID" value="SVD47875.1"/>
    <property type="molecule type" value="Genomic_DNA"/>
</dbReference>
<protein>
    <submittedName>
        <fullName evidence="2">Uncharacterized protein</fullName>
    </submittedName>
</protein>
<accession>A0A382VPD9</accession>
<organism evidence="2">
    <name type="scientific">marine metagenome</name>
    <dbReference type="NCBI Taxonomy" id="408172"/>
    <lineage>
        <taxon>unclassified sequences</taxon>
        <taxon>metagenomes</taxon>
        <taxon>ecological metagenomes</taxon>
    </lineage>
</organism>